<protein>
    <submittedName>
        <fullName evidence="2">Uncharacterized protein</fullName>
    </submittedName>
</protein>
<evidence type="ECO:0000256" key="1">
    <source>
        <dbReference type="SAM" id="MobiDB-lite"/>
    </source>
</evidence>
<feature type="compositionally biased region" description="Basic and acidic residues" evidence="1">
    <location>
        <begin position="53"/>
        <end position="70"/>
    </location>
</feature>
<accession>A0AAV7NFS2</accession>
<dbReference type="EMBL" id="JANPWB010000012">
    <property type="protein sequence ID" value="KAJ1113725.1"/>
    <property type="molecule type" value="Genomic_DNA"/>
</dbReference>
<sequence length="77" mass="8557">MLIVSVPGWSSRSRLSSTPNVGRYSTGRETTARRRRAEDCGDGNIGWRTPVGGRDEKKTPRRGENERDDPTTVPASR</sequence>
<evidence type="ECO:0000313" key="3">
    <source>
        <dbReference type="Proteomes" id="UP001066276"/>
    </source>
</evidence>
<dbReference type="Proteomes" id="UP001066276">
    <property type="component" value="Chromosome 8"/>
</dbReference>
<reference evidence="2" key="1">
    <citation type="journal article" date="2022" name="bioRxiv">
        <title>Sequencing and chromosome-scale assembly of the giantPleurodeles waltlgenome.</title>
        <authorList>
            <person name="Brown T."/>
            <person name="Elewa A."/>
            <person name="Iarovenko S."/>
            <person name="Subramanian E."/>
            <person name="Araus A.J."/>
            <person name="Petzold A."/>
            <person name="Susuki M."/>
            <person name="Suzuki K.-i.T."/>
            <person name="Hayashi T."/>
            <person name="Toyoda A."/>
            <person name="Oliveira C."/>
            <person name="Osipova E."/>
            <person name="Leigh N.D."/>
            <person name="Simon A."/>
            <person name="Yun M.H."/>
        </authorList>
    </citation>
    <scope>NUCLEOTIDE SEQUENCE</scope>
    <source>
        <strain evidence="2">20211129_DDA</strain>
        <tissue evidence="2">Liver</tissue>
    </source>
</reference>
<comment type="caution">
    <text evidence="2">The sequence shown here is derived from an EMBL/GenBank/DDBJ whole genome shotgun (WGS) entry which is preliminary data.</text>
</comment>
<feature type="region of interest" description="Disordered" evidence="1">
    <location>
        <begin position="1"/>
        <end position="77"/>
    </location>
</feature>
<dbReference type="AlphaFoldDB" id="A0AAV7NFS2"/>
<evidence type="ECO:0000313" key="2">
    <source>
        <dbReference type="EMBL" id="KAJ1113725.1"/>
    </source>
</evidence>
<gene>
    <name evidence="2" type="ORF">NDU88_001967</name>
</gene>
<feature type="compositionally biased region" description="Basic and acidic residues" evidence="1">
    <location>
        <begin position="30"/>
        <end position="39"/>
    </location>
</feature>
<keyword evidence="3" id="KW-1185">Reference proteome</keyword>
<feature type="compositionally biased region" description="Polar residues" evidence="1">
    <location>
        <begin position="8"/>
        <end position="20"/>
    </location>
</feature>
<proteinExistence type="predicted"/>
<organism evidence="2 3">
    <name type="scientific">Pleurodeles waltl</name>
    <name type="common">Iberian ribbed newt</name>
    <dbReference type="NCBI Taxonomy" id="8319"/>
    <lineage>
        <taxon>Eukaryota</taxon>
        <taxon>Metazoa</taxon>
        <taxon>Chordata</taxon>
        <taxon>Craniata</taxon>
        <taxon>Vertebrata</taxon>
        <taxon>Euteleostomi</taxon>
        <taxon>Amphibia</taxon>
        <taxon>Batrachia</taxon>
        <taxon>Caudata</taxon>
        <taxon>Salamandroidea</taxon>
        <taxon>Salamandridae</taxon>
        <taxon>Pleurodelinae</taxon>
        <taxon>Pleurodeles</taxon>
    </lineage>
</organism>
<name>A0AAV7NFS2_PLEWA</name>